<evidence type="ECO:0000313" key="9">
    <source>
        <dbReference type="Proteomes" id="UP001501508"/>
    </source>
</evidence>
<dbReference type="InterPro" id="IPR000774">
    <property type="entry name" value="PPIase_FKBP_N"/>
</dbReference>
<organism evidence="8 9">
    <name type="scientific">Ravibacter arvi</name>
    <dbReference type="NCBI Taxonomy" id="2051041"/>
    <lineage>
        <taxon>Bacteria</taxon>
        <taxon>Pseudomonadati</taxon>
        <taxon>Bacteroidota</taxon>
        <taxon>Cytophagia</taxon>
        <taxon>Cytophagales</taxon>
        <taxon>Spirosomataceae</taxon>
        <taxon>Ravibacter</taxon>
    </lineage>
</organism>
<comment type="caution">
    <text evidence="8">The sequence shown here is derived from an EMBL/GenBank/DDBJ whole genome shotgun (WGS) entry which is preliminary data.</text>
</comment>
<evidence type="ECO:0000256" key="5">
    <source>
        <dbReference type="PROSITE-ProRule" id="PRU00277"/>
    </source>
</evidence>
<dbReference type="PROSITE" id="PS50059">
    <property type="entry name" value="FKBP_PPIASE"/>
    <property type="match status" value="1"/>
</dbReference>
<dbReference type="Pfam" id="PF00254">
    <property type="entry name" value="FKBP_C"/>
    <property type="match status" value="1"/>
</dbReference>
<name>A0ABP8LT18_9BACT</name>
<dbReference type="InterPro" id="IPR001179">
    <property type="entry name" value="PPIase_FKBP_dom"/>
</dbReference>
<dbReference type="Pfam" id="PF01346">
    <property type="entry name" value="FKBP_N"/>
    <property type="match status" value="1"/>
</dbReference>
<evidence type="ECO:0000313" key="8">
    <source>
        <dbReference type="EMBL" id="GAA4433925.1"/>
    </source>
</evidence>
<dbReference type="EMBL" id="BAABEY010000010">
    <property type="protein sequence ID" value="GAA4433925.1"/>
    <property type="molecule type" value="Genomic_DNA"/>
</dbReference>
<evidence type="ECO:0000256" key="4">
    <source>
        <dbReference type="ARBA" id="ARBA00023235"/>
    </source>
</evidence>
<dbReference type="PANTHER" id="PTHR43811:SF23">
    <property type="entry name" value="FKBP-TYPE 22 KDA PEPTIDYL-PROLYL CIS-TRANS ISOMERASE"/>
    <property type="match status" value="1"/>
</dbReference>
<evidence type="ECO:0000256" key="1">
    <source>
        <dbReference type="ARBA" id="ARBA00000971"/>
    </source>
</evidence>
<protein>
    <recommendedName>
        <fullName evidence="6">Peptidyl-prolyl cis-trans isomerase</fullName>
        <ecNumber evidence="6">5.2.1.8</ecNumber>
    </recommendedName>
</protein>
<keyword evidence="4 5" id="KW-0413">Isomerase</keyword>
<dbReference type="InterPro" id="IPR046357">
    <property type="entry name" value="PPIase_dom_sf"/>
</dbReference>
<dbReference type="NCBIfam" id="NF008602">
    <property type="entry name" value="PRK11570.1"/>
    <property type="match status" value="1"/>
</dbReference>
<dbReference type="RefSeq" id="WP_345026786.1">
    <property type="nucleotide sequence ID" value="NZ_BAABEY010000010.1"/>
</dbReference>
<dbReference type="EC" id="5.2.1.8" evidence="6"/>
<dbReference type="Proteomes" id="UP001501508">
    <property type="component" value="Unassembled WGS sequence"/>
</dbReference>
<keyword evidence="3 5" id="KW-0697">Rotamase</keyword>
<dbReference type="SUPFAM" id="SSF54534">
    <property type="entry name" value="FKBP-like"/>
    <property type="match status" value="1"/>
</dbReference>
<accession>A0ABP8LT18</accession>
<comment type="similarity">
    <text evidence="2 6">Belongs to the FKBP-type PPIase family.</text>
</comment>
<dbReference type="Gene3D" id="1.10.287.460">
    <property type="entry name" value="Peptidyl-prolyl cis-trans isomerase, FKBP-type, N-terminal domain"/>
    <property type="match status" value="1"/>
</dbReference>
<proteinExistence type="inferred from homology"/>
<keyword evidence="9" id="KW-1185">Reference proteome</keyword>
<comment type="catalytic activity">
    <reaction evidence="1 5 6">
        <text>[protein]-peptidylproline (omega=180) = [protein]-peptidylproline (omega=0)</text>
        <dbReference type="Rhea" id="RHEA:16237"/>
        <dbReference type="Rhea" id="RHEA-COMP:10747"/>
        <dbReference type="Rhea" id="RHEA-COMP:10748"/>
        <dbReference type="ChEBI" id="CHEBI:83833"/>
        <dbReference type="ChEBI" id="CHEBI:83834"/>
        <dbReference type="EC" id="5.2.1.8"/>
    </reaction>
</comment>
<gene>
    <name evidence="8" type="ORF">GCM10023091_08140</name>
</gene>
<evidence type="ECO:0000256" key="6">
    <source>
        <dbReference type="RuleBase" id="RU003915"/>
    </source>
</evidence>
<reference evidence="9" key="1">
    <citation type="journal article" date="2019" name="Int. J. Syst. Evol. Microbiol.">
        <title>The Global Catalogue of Microorganisms (GCM) 10K type strain sequencing project: providing services to taxonomists for standard genome sequencing and annotation.</title>
        <authorList>
            <consortium name="The Broad Institute Genomics Platform"/>
            <consortium name="The Broad Institute Genome Sequencing Center for Infectious Disease"/>
            <person name="Wu L."/>
            <person name="Ma J."/>
        </authorList>
    </citation>
    <scope>NUCLEOTIDE SEQUENCE [LARGE SCALE GENOMIC DNA]</scope>
    <source>
        <strain evidence="9">JCM 31920</strain>
    </source>
</reference>
<evidence type="ECO:0000256" key="2">
    <source>
        <dbReference type="ARBA" id="ARBA00006577"/>
    </source>
</evidence>
<sequence length="202" mass="21784">MDTVAYGIGLSIAGSLKMQGLAGINTKILQEAISDVLSGKPTVMSQEDANQYLMTFFQKKEDSLRQAENVKAEPNRIAGENFLAENKKKTGVVTTSSGLQYQVVKAGEGPKPTANDRVKVHYHGTLIDGSVFDSSVERGEPIELSVSGVIAGWVEALQLMPVGSKWKLFVPYQLAYGDRGAGPQIGPKSALIFDVELLEILK</sequence>
<evidence type="ECO:0000259" key="7">
    <source>
        <dbReference type="PROSITE" id="PS50059"/>
    </source>
</evidence>
<evidence type="ECO:0000256" key="3">
    <source>
        <dbReference type="ARBA" id="ARBA00023110"/>
    </source>
</evidence>
<dbReference type="GO" id="GO:0016853">
    <property type="term" value="F:isomerase activity"/>
    <property type="evidence" value="ECO:0007669"/>
    <property type="project" value="UniProtKB-KW"/>
</dbReference>
<dbReference type="PANTHER" id="PTHR43811">
    <property type="entry name" value="FKBP-TYPE PEPTIDYL-PROLYL CIS-TRANS ISOMERASE FKPA"/>
    <property type="match status" value="1"/>
</dbReference>
<dbReference type="InterPro" id="IPR036944">
    <property type="entry name" value="PPIase_FKBP_N_sf"/>
</dbReference>
<dbReference type="Gene3D" id="3.10.50.40">
    <property type="match status" value="1"/>
</dbReference>
<feature type="domain" description="PPIase FKBP-type" evidence="7">
    <location>
        <begin position="115"/>
        <end position="201"/>
    </location>
</feature>